<dbReference type="InterPro" id="IPR013216">
    <property type="entry name" value="Methyltransf_11"/>
</dbReference>
<organism evidence="2 3">
    <name type="scientific">Candidatus Taylorbacteria bacterium RIFCSPHIGHO2_02_FULL_45_35</name>
    <dbReference type="NCBI Taxonomy" id="1802311"/>
    <lineage>
        <taxon>Bacteria</taxon>
        <taxon>Candidatus Tayloriibacteriota</taxon>
    </lineage>
</organism>
<dbReference type="SUPFAM" id="SSF53335">
    <property type="entry name" value="S-adenosyl-L-methionine-dependent methyltransferases"/>
    <property type="match status" value="1"/>
</dbReference>
<evidence type="ECO:0000259" key="1">
    <source>
        <dbReference type="Pfam" id="PF08241"/>
    </source>
</evidence>
<dbReference type="GO" id="GO:0008757">
    <property type="term" value="F:S-adenosylmethionine-dependent methyltransferase activity"/>
    <property type="evidence" value="ECO:0007669"/>
    <property type="project" value="InterPro"/>
</dbReference>
<sequence length="224" mass="25508">METTDTTKKQPLVRHWRWSPWKKSNYDFLKKNLAVLPSSLSLLDVGAGIEPFYTITWRFNHKSMDWQNFGTTDIVTNITESWPVKNNSFNIIVCTNTLEHVNKPQFVLGECKRVLAKQGTLVGTVPFLVKIHQEPHDYYRYTHYALKELLTEAGFADVEIVPLSNSYNILEMLLKNIKKNNPSLGTKMLLKAMGAILYLFGGPLKSAKPTLEHCEGFGFVGKVT</sequence>
<name>A0A1G2MUH3_9BACT</name>
<comment type="caution">
    <text evidence="2">The sequence shown here is derived from an EMBL/GenBank/DDBJ whole genome shotgun (WGS) entry which is preliminary data.</text>
</comment>
<feature type="domain" description="Methyltransferase type 11" evidence="1">
    <location>
        <begin position="74"/>
        <end position="122"/>
    </location>
</feature>
<gene>
    <name evidence="2" type="ORF">A3D56_03120</name>
</gene>
<evidence type="ECO:0000313" key="2">
    <source>
        <dbReference type="EMBL" id="OHA26591.1"/>
    </source>
</evidence>
<accession>A0A1G2MUH3</accession>
<dbReference type="AlphaFoldDB" id="A0A1G2MUH3"/>
<proteinExistence type="predicted"/>
<dbReference type="EMBL" id="MHRP01000030">
    <property type="protein sequence ID" value="OHA26591.1"/>
    <property type="molecule type" value="Genomic_DNA"/>
</dbReference>
<protein>
    <recommendedName>
        <fullName evidence="1">Methyltransferase type 11 domain-containing protein</fullName>
    </recommendedName>
</protein>
<dbReference type="Proteomes" id="UP000177943">
    <property type="component" value="Unassembled WGS sequence"/>
</dbReference>
<dbReference type="Pfam" id="PF08241">
    <property type="entry name" value="Methyltransf_11"/>
    <property type="match status" value="1"/>
</dbReference>
<reference evidence="2 3" key="1">
    <citation type="journal article" date="2016" name="Nat. Commun.">
        <title>Thousands of microbial genomes shed light on interconnected biogeochemical processes in an aquifer system.</title>
        <authorList>
            <person name="Anantharaman K."/>
            <person name="Brown C.T."/>
            <person name="Hug L.A."/>
            <person name="Sharon I."/>
            <person name="Castelle C.J."/>
            <person name="Probst A.J."/>
            <person name="Thomas B.C."/>
            <person name="Singh A."/>
            <person name="Wilkins M.J."/>
            <person name="Karaoz U."/>
            <person name="Brodie E.L."/>
            <person name="Williams K.H."/>
            <person name="Hubbard S.S."/>
            <person name="Banfield J.F."/>
        </authorList>
    </citation>
    <scope>NUCLEOTIDE SEQUENCE [LARGE SCALE GENOMIC DNA]</scope>
</reference>
<dbReference type="Gene3D" id="3.40.50.150">
    <property type="entry name" value="Vaccinia Virus protein VP39"/>
    <property type="match status" value="1"/>
</dbReference>
<evidence type="ECO:0000313" key="3">
    <source>
        <dbReference type="Proteomes" id="UP000177943"/>
    </source>
</evidence>
<dbReference type="InterPro" id="IPR029063">
    <property type="entry name" value="SAM-dependent_MTases_sf"/>
</dbReference>